<accession>A0ABD3XPJ8</accession>
<proteinExistence type="predicted"/>
<feature type="transmembrane region" description="Helical" evidence="6">
    <location>
        <begin position="250"/>
        <end position="275"/>
    </location>
</feature>
<comment type="subcellular location">
    <subcellularLocation>
        <location evidence="1">Membrane</location>
        <topology evidence="1">Multi-pass membrane protein</topology>
    </subcellularLocation>
</comment>
<keyword evidence="3 6" id="KW-1133">Transmembrane helix</keyword>
<evidence type="ECO:0000256" key="3">
    <source>
        <dbReference type="ARBA" id="ARBA00022989"/>
    </source>
</evidence>
<evidence type="ECO:0000313" key="8">
    <source>
        <dbReference type="Proteomes" id="UP001634394"/>
    </source>
</evidence>
<evidence type="ECO:0008006" key="9">
    <source>
        <dbReference type="Google" id="ProtNLM"/>
    </source>
</evidence>
<evidence type="ECO:0000256" key="4">
    <source>
        <dbReference type="ARBA" id="ARBA00023136"/>
    </source>
</evidence>
<dbReference type="InterPro" id="IPR008952">
    <property type="entry name" value="Tetraspanin_EC2_sf"/>
</dbReference>
<dbReference type="SUPFAM" id="SSF48652">
    <property type="entry name" value="Tetraspanin"/>
    <property type="match status" value="1"/>
</dbReference>
<dbReference type="Proteomes" id="UP001634394">
    <property type="component" value="Unassembled WGS sequence"/>
</dbReference>
<dbReference type="InterPro" id="IPR018499">
    <property type="entry name" value="Tetraspanin/Peripherin"/>
</dbReference>
<keyword evidence="2 6" id="KW-0812">Transmembrane</keyword>
<evidence type="ECO:0000256" key="6">
    <source>
        <dbReference type="SAM" id="Phobius"/>
    </source>
</evidence>
<evidence type="ECO:0000256" key="5">
    <source>
        <dbReference type="SAM" id="MobiDB-lite"/>
    </source>
</evidence>
<dbReference type="EMBL" id="JBJQND010000002">
    <property type="protein sequence ID" value="KAL3886987.1"/>
    <property type="molecule type" value="Genomic_DNA"/>
</dbReference>
<feature type="transmembrane region" description="Helical" evidence="6">
    <location>
        <begin position="107"/>
        <end position="130"/>
    </location>
</feature>
<protein>
    <recommendedName>
        <fullName evidence="9">Tetraspanin</fullName>
    </recommendedName>
</protein>
<keyword evidence="8" id="KW-1185">Reference proteome</keyword>
<reference evidence="7 8" key="1">
    <citation type="submission" date="2024-11" db="EMBL/GenBank/DDBJ databases">
        <title>Chromosome-level genome assembly of the freshwater bivalve Anodonta woodiana.</title>
        <authorList>
            <person name="Chen X."/>
        </authorList>
    </citation>
    <scope>NUCLEOTIDE SEQUENCE [LARGE SCALE GENOMIC DNA]</scope>
    <source>
        <strain evidence="7">MN2024</strain>
        <tissue evidence="7">Gills</tissue>
    </source>
</reference>
<evidence type="ECO:0000313" key="7">
    <source>
        <dbReference type="EMBL" id="KAL3886987.1"/>
    </source>
</evidence>
<sequence>MGCCATLGRCVIILFNIFFIIVGLLFLAVGLFLKFGSDLYKGQLKQVEEAIEKASKNSGAGEIDITLDLGSIVEPVSYTLIGIGVLILAICIFGCCGACYKIKCLLVIYVVIVLAMVAGEITLVILFTSYASVLKTPLASALKSGIQSEYQGITGTNLNSVAWNVIMQQFKCCGAENYNDFTEASKWNRDYTSVCGNTCILKTPMTCCKTLPSSNTVSDYACATNPTTENNYMNDGCLDAVWNPYLGNTLYIGLAFGLPLLLQSMLVLFSIVILCDGRSTCNKVKSEQKQNDEKRPESVDSNKNKPENSNDKDANISVKSDDREVSGEISIVGAAGLAKAAEMSAMNHNSKKYVAKNQTSPEPKMASYLRKYFIYSPLSRFRSKINKIYPKP</sequence>
<feature type="region of interest" description="Disordered" evidence="5">
    <location>
        <begin position="284"/>
        <end position="321"/>
    </location>
</feature>
<dbReference type="PANTHER" id="PTHR19282:SF515">
    <property type="entry name" value="TETRASPANIN"/>
    <property type="match status" value="1"/>
</dbReference>
<feature type="transmembrane region" description="Helical" evidence="6">
    <location>
        <begin position="76"/>
        <end position="100"/>
    </location>
</feature>
<evidence type="ECO:0000256" key="1">
    <source>
        <dbReference type="ARBA" id="ARBA00004141"/>
    </source>
</evidence>
<dbReference type="AlphaFoldDB" id="A0ABD3XPJ8"/>
<organism evidence="7 8">
    <name type="scientific">Sinanodonta woodiana</name>
    <name type="common">Chinese pond mussel</name>
    <name type="synonym">Anodonta woodiana</name>
    <dbReference type="NCBI Taxonomy" id="1069815"/>
    <lineage>
        <taxon>Eukaryota</taxon>
        <taxon>Metazoa</taxon>
        <taxon>Spiralia</taxon>
        <taxon>Lophotrochozoa</taxon>
        <taxon>Mollusca</taxon>
        <taxon>Bivalvia</taxon>
        <taxon>Autobranchia</taxon>
        <taxon>Heteroconchia</taxon>
        <taxon>Palaeoheterodonta</taxon>
        <taxon>Unionida</taxon>
        <taxon>Unionoidea</taxon>
        <taxon>Unionidae</taxon>
        <taxon>Unioninae</taxon>
        <taxon>Sinanodonta</taxon>
    </lineage>
</organism>
<dbReference type="PANTHER" id="PTHR19282">
    <property type="entry name" value="TETRASPANIN"/>
    <property type="match status" value="1"/>
</dbReference>
<dbReference type="Gene3D" id="1.10.1450.10">
    <property type="entry name" value="Tetraspanin"/>
    <property type="match status" value="1"/>
</dbReference>
<dbReference type="GO" id="GO:0016020">
    <property type="term" value="C:membrane"/>
    <property type="evidence" value="ECO:0007669"/>
    <property type="project" value="UniProtKB-SubCell"/>
</dbReference>
<dbReference type="Pfam" id="PF00335">
    <property type="entry name" value="Tetraspanin"/>
    <property type="match status" value="1"/>
</dbReference>
<feature type="transmembrane region" description="Helical" evidence="6">
    <location>
        <begin position="12"/>
        <end position="33"/>
    </location>
</feature>
<comment type="caution">
    <text evidence="7">The sequence shown here is derived from an EMBL/GenBank/DDBJ whole genome shotgun (WGS) entry which is preliminary data.</text>
</comment>
<evidence type="ECO:0000256" key="2">
    <source>
        <dbReference type="ARBA" id="ARBA00022692"/>
    </source>
</evidence>
<name>A0ABD3XPJ8_SINWO</name>
<keyword evidence="4 6" id="KW-0472">Membrane</keyword>
<gene>
    <name evidence="7" type="ORF">ACJMK2_026943</name>
</gene>